<protein>
    <recommendedName>
        <fullName evidence="5">Timeless N-terminal domain-containing protein</fullName>
    </recommendedName>
</protein>
<organism evidence="6 7">
    <name type="scientific">Fraxinus pennsylvanica</name>
    <dbReference type="NCBI Taxonomy" id="56036"/>
    <lineage>
        <taxon>Eukaryota</taxon>
        <taxon>Viridiplantae</taxon>
        <taxon>Streptophyta</taxon>
        <taxon>Embryophyta</taxon>
        <taxon>Tracheophyta</taxon>
        <taxon>Spermatophyta</taxon>
        <taxon>Magnoliopsida</taxon>
        <taxon>eudicotyledons</taxon>
        <taxon>Gunneridae</taxon>
        <taxon>Pentapetalae</taxon>
        <taxon>asterids</taxon>
        <taxon>lamiids</taxon>
        <taxon>Lamiales</taxon>
        <taxon>Oleaceae</taxon>
        <taxon>Oleeae</taxon>
        <taxon>Fraxinus</taxon>
    </lineage>
</organism>
<feature type="compositionally biased region" description="Polar residues" evidence="4">
    <location>
        <begin position="1187"/>
        <end position="1196"/>
    </location>
</feature>
<evidence type="ECO:0000313" key="7">
    <source>
        <dbReference type="Proteomes" id="UP000834106"/>
    </source>
</evidence>
<sequence>MEGLSSICGGLGIIVEDDDGNPIGYSKGEYCLDNLKDLLRFMRRDDPEKREVFKQVCKWNVAGKDLIPIIEHCQEDSNLVLNAVKILVFLTMPIEPASHDIPQQIEYLWGLKAAVTLSNAVPVIVALLETPLENLENESFTEDDWKLVQLVLTFFRNTLAIQDISSQQKVGGSATQFLSLRDRFLKLLFQENVMDLILVLSQHAGGPHGYLRQDNLLLLETFFYIFKGQEPELIANTYLKGPKVDGDAETSVDGLRYIMEEEREKRKLTRLCNLNCYSQFSGTFTRLTLDGSKALFKGNPCSSANALLKANKNPRGPSKRTMWDHGELPATNNEILKLLYDFIIQFLTGGYNVLMQSVREDIDKDHQEIENGDVIIFFQVARFVTSFQYHKFLILMPSIDFDNEASVTPRDGSSLFKGNICGPIAETLNESMFQLVISKWRYAYDGLKVTNDYKLLSAAGSLMKTLIRMLDLVLKQSPEDAQEFQIARILLYKLFYDQTEEGMTQFLLNLIKSFDTHKQSKSDLANLVETIHVVLRLMENLQARGTLRVSKKSRKRRMKTAMNSKNDNANEPSVDNSTAQNEVGGSTCEESVDANVPSREKLINHDCDGEEDTRNPVQVAEPVISESKQLNLGSNESEMEGTNRNDTNDDLYLGTDDSSGDEQPALIDEVDFKVSSLVSAFANNTIIRNLCWLLKFYKSNSISTNHYIISILRRICDDLELSPMLYQLSFLTIFYDILDEQKSKPVKEYENVVTFLTTLIRRMLRKMKSYPFLFVEVLFWKTRKECQYINCGTMLNELSGLRNENGKGRNVASNGESGFFEGQRWVRRSIADALGDDDFVIPSHDGKVDEDPYEAKLQKATSLGEGKERTKPTVDKGIHGRQNLDGVENSGDKEPERLSKRRKPLVLNNELEGKIKDLYEKYKDHEHCCHLIAQELDPNGAISQIQVSKTLKQLGIKVPPKKKMQHSGASDQLRDNDSDLQKDATQPNLTVLEEGLSSRKPLHSRKRVRAFSEDQEQKIKDLFEQFKDQKRSSYLIASALDSTGTISAAKVSRKLKQLGLIVPKRKKSDTNLHLREEGYISSEGAGSSDDETLFSLRRGKHQGINYDERQNQKIASISSENVPDDELLSSMLAKTRKMLPKSYDDSSCRETEVSETDEFGQSNQMETEEINTMMANHSSDAEPHLIGTNSLKQSDAMSFEKDDLSQDPHLDELADSDADPDTTRENVPSRRRLRMVIDFEDDE</sequence>
<feature type="domain" description="Timeless N-terminal" evidence="5">
    <location>
        <begin position="25"/>
        <end position="285"/>
    </location>
</feature>
<gene>
    <name evidence="6" type="ORF">FPE_LOCUS9883</name>
</gene>
<feature type="compositionally biased region" description="Polar residues" evidence="4">
    <location>
        <begin position="626"/>
        <end position="640"/>
    </location>
</feature>
<name>A0AAD1Z540_9LAMI</name>
<dbReference type="GO" id="GO:0031298">
    <property type="term" value="C:replication fork protection complex"/>
    <property type="evidence" value="ECO:0007669"/>
    <property type="project" value="TreeGrafter"/>
</dbReference>
<proteinExistence type="predicted"/>
<dbReference type="InterPro" id="IPR044998">
    <property type="entry name" value="Timeless"/>
</dbReference>
<dbReference type="Proteomes" id="UP000834106">
    <property type="component" value="Chromosome 5"/>
</dbReference>
<dbReference type="PANTHER" id="PTHR22940:SF4">
    <property type="entry name" value="PROTEIN TIMELESS HOMOLOG"/>
    <property type="match status" value="1"/>
</dbReference>
<dbReference type="GO" id="GO:0006281">
    <property type="term" value="P:DNA repair"/>
    <property type="evidence" value="ECO:0007669"/>
    <property type="project" value="TreeGrafter"/>
</dbReference>
<feature type="compositionally biased region" description="Basic residues" evidence="4">
    <location>
        <begin position="549"/>
        <end position="559"/>
    </location>
</feature>
<accession>A0AAD1Z540</accession>
<evidence type="ECO:0000256" key="1">
    <source>
        <dbReference type="ARBA" id="ARBA00004123"/>
    </source>
</evidence>
<dbReference type="GO" id="GO:0043111">
    <property type="term" value="P:replication fork arrest"/>
    <property type="evidence" value="ECO:0007669"/>
    <property type="project" value="TreeGrafter"/>
</dbReference>
<comment type="subcellular location">
    <subcellularLocation>
        <location evidence="1">Nucleus</location>
    </subcellularLocation>
</comment>
<feature type="compositionally biased region" description="Basic and acidic residues" evidence="4">
    <location>
        <begin position="865"/>
        <end position="878"/>
    </location>
</feature>
<dbReference type="PANTHER" id="PTHR22940">
    <property type="entry name" value="TIMEOUT/TIMELESS-2"/>
    <property type="match status" value="1"/>
</dbReference>
<reference evidence="6" key="1">
    <citation type="submission" date="2023-05" db="EMBL/GenBank/DDBJ databases">
        <authorList>
            <person name="Huff M."/>
        </authorList>
    </citation>
    <scope>NUCLEOTIDE SEQUENCE</scope>
</reference>
<feature type="region of interest" description="Disordered" evidence="4">
    <location>
        <begin position="547"/>
        <end position="592"/>
    </location>
</feature>
<evidence type="ECO:0000256" key="4">
    <source>
        <dbReference type="SAM" id="MobiDB-lite"/>
    </source>
</evidence>
<dbReference type="GO" id="GO:0000076">
    <property type="term" value="P:DNA replication checkpoint signaling"/>
    <property type="evidence" value="ECO:0007669"/>
    <property type="project" value="TreeGrafter"/>
</dbReference>
<feature type="compositionally biased region" description="Basic and acidic residues" evidence="4">
    <location>
        <begin position="1198"/>
        <end position="1212"/>
    </location>
</feature>
<feature type="region of interest" description="Disordered" evidence="4">
    <location>
        <begin position="624"/>
        <end position="649"/>
    </location>
</feature>
<feature type="region of interest" description="Disordered" evidence="4">
    <location>
        <begin position="859"/>
        <end position="901"/>
    </location>
</feature>
<feature type="compositionally biased region" description="Polar residues" evidence="4">
    <location>
        <begin position="561"/>
        <end position="584"/>
    </location>
</feature>
<evidence type="ECO:0000313" key="6">
    <source>
        <dbReference type="EMBL" id="CAI9762453.1"/>
    </source>
</evidence>
<evidence type="ECO:0000256" key="3">
    <source>
        <dbReference type="ARBA" id="ARBA00023306"/>
    </source>
</evidence>
<keyword evidence="3" id="KW-0131">Cell cycle</keyword>
<feature type="region of interest" description="Disordered" evidence="4">
    <location>
        <begin position="1180"/>
        <end position="1243"/>
    </location>
</feature>
<evidence type="ECO:0000256" key="2">
    <source>
        <dbReference type="ARBA" id="ARBA00023242"/>
    </source>
</evidence>
<dbReference type="GO" id="GO:0003677">
    <property type="term" value="F:DNA binding"/>
    <property type="evidence" value="ECO:0007669"/>
    <property type="project" value="TreeGrafter"/>
</dbReference>
<dbReference type="AlphaFoldDB" id="A0AAD1Z540"/>
<keyword evidence="2" id="KW-0539">Nucleus</keyword>
<dbReference type="InterPro" id="IPR006906">
    <property type="entry name" value="Timeless_N"/>
</dbReference>
<feature type="region of interest" description="Disordered" evidence="4">
    <location>
        <begin position="959"/>
        <end position="982"/>
    </location>
</feature>
<keyword evidence="7" id="KW-1185">Reference proteome</keyword>
<dbReference type="Pfam" id="PF04821">
    <property type="entry name" value="TIMELESS"/>
    <property type="match status" value="1"/>
</dbReference>
<evidence type="ECO:0000259" key="5">
    <source>
        <dbReference type="Pfam" id="PF04821"/>
    </source>
</evidence>
<feature type="compositionally biased region" description="Basic and acidic residues" evidence="4">
    <location>
        <begin position="972"/>
        <end position="982"/>
    </location>
</feature>
<dbReference type="EMBL" id="OU503040">
    <property type="protein sequence ID" value="CAI9762453.1"/>
    <property type="molecule type" value="Genomic_DNA"/>
</dbReference>